<evidence type="ECO:0000313" key="2">
    <source>
        <dbReference type="EMBL" id="OMO59264.1"/>
    </source>
</evidence>
<keyword evidence="3" id="KW-1185">Reference proteome</keyword>
<proteinExistence type="predicted"/>
<organism evidence="2 3">
    <name type="scientific">Corchorus olitorius</name>
    <dbReference type="NCBI Taxonomy" id="93759"/>
    <lineage>
        <taxon>Eukaryota</taxon>
        <taxon>Viridiplantae</taxon>
        <taxon>Streptophyta</taxon>
        <taxon>Embryophyta</taxon>
        <taxon>Tracheophyta</taxon>
        <taxon>Spermatophyta</taxon>
        <taxon>Magnoliopsida</taxon>
        <taxon>eudicotyledons</taxon>
        <taxon>Gunneridae</taxon>
        <taxon>Pentapetalae</taxon>
        <taxon>rosids</taxon>
        <taxon>malvids</taxon>
        <taxon>Malvales</taxon>
        <taxon>Malvaceae</taxon>
        <taxon>Grewioideae</taxon>
        <taxon>Apeibeae</taxon>
        <taxon>Corchorus</taxon>
    </lineage>
</organism>
<feature type="region of interest" description="Disordered" evidence="1">
    <location>
        <begin position="62"/>
        <end position="84"/>
    </location>
</feature>
<dbReference type="EMBL" id="AWUE01022208">
    <property type="protein sequence ID" value="OMO59264.1"/>
    <property type="molecule type" value="Genomic_DNA"/>
</dbReference>
<dbReference type="STRING" id="93759.A0A1R3GMC8"/>
<dbReference type="AlphaFoldDB" id="A0A1R3GMC8"/>
<gene>
    <name evidence="2" type="ORF">COLO4_34262</name>
</gene>
<evidence type="ECO:0000313" key="3">
    <source>
        <dbReference type="Proteomes" id="UP000187203"/>
    </source>
</evidence>
<evidence type="ECO:0000256" key="1">
    <source>
        <dbReference type="SAM" id="MobiDB-lite"/>
    </source>
</evidence>
<dbReference type="OrthoDB" id="1729625at2759"/>
<sequence length="84" mass="9629">MDDFRNIIRKVVGTQAKKFAKVELKACIEEFEEKLKKIHMDKEQELTVRNADLHRQKIGNIEGFPMAGNDGESVESDVIEGRLI</sequence>
<accession>A0A1R3GMC8</accession>
<comment type="caution">
    <text evidence="2">The sequence shown here is derived from an EMBL/GenBank/DDBJ whole genome shotgun (WGS) entry which is preliminary data.</text>
</comment>
<reference evidence="3" key="1">
    <citation type="submission" date="2013-09" db="EMBL/GenBank/DDBJ databases">
        <title>Corchorus olitorius genome sequencing.</title>
        <authorList>
            <person name="Alam M."/>
            <person name="Haque M.S."/>
            <person name="Islam M.S."/>
            <person name="Emdad E.M."/>
            <person name="Islam M.M."/>
            <person name="Ahmed B."/>
            <person name="Halim A."/>
            <person name="Hossen Q.M.M."/>
            <person name="Hossain M.Z."/>
            <person name="Ahmed R."/>
            <person name="Khan M.M."/>
            <person name="Islam R."/>
            <person name="Rashid M.M."/>
            <person name="Khan S.A."/>
            <person name="Rahman M.S."/>
            <person name="Alam M."/>
            <person name="Yahiya A.S."/>
            <person name="Khan M.S."/>
            <person name="Azam M.S."/>
            <person name="Haque T."/>
            <person name="Lashkar M.Z.H."/>
            <person name="Akhand A.I."/>
            <person name="Morshed G."/>
            <person name="Roy S."/>
            <person name="Uddin K.S."/>
            <person name="Rabeya T."/>
            <person name="Hossain A.S."/>
            <person name="Chowdhury A."/>
            <person name="Snigdha A.R."/>
            <person name="Mortoza M.S."/>
            <person name="Matin S.A."/>
            <person name="Hoque S.M.E."/>
            <person name="Islam M.K."/>
            <person name="Roy D.K."/>
            <person name="Haider R."/>
            <person name="Moosa M.M."/>
            <person name="Elias S.M."/>
            <person name="Hasan A.M."/>
            <person name="Jahan S."/>
            <person name="Shafiuddin M."/>
            <person name="Mahmood N."/>
            <person name="Shommy N.S."/>
        </authorList>
    </citation>
    <scope>NUCLEOTIDE SEQUENCE [LARGE SCALE GENOMIC DNA]</scope>
    <source>
        <strain evidence="3">cv. O-4</strain>
    </source>
</reference>
<protein>
    <submittedName>
        <fullName evidence="2">Condensin complex components subunit</fullName>
    </submittedName>
</protein>
<name>A0A1R3GMC8_9ROSI</name>
<dbReference type="Proteomes" id="UP000187203">
    <property type="component" value="Unassembled WGS sequence"/>
</dbReference>